<evidence type="ECO:0000256" key="2">
    <source>
        <dbReference type="ARBA" id="ARBA00022741"/>
    </source>
</evidence>
<dbReference type="PATRIC" id="fig|1088721.3.peg.93"/>
<protein>
    <submittedName>
        <fullName evidence="5">UspA</fullName>
    </submittedName>
</protein>
<dbReference type="PANTHER" id="PTHR46268:SF27">
    <property type="entry name" value="UNIVERSAL STRESS PROTEIN RV2623"/>
    <property type="match status" value="1"/>
</dbReference>
<evidence type="ECO:0000259" key="4">
    <source>
        <dbReference type="Pfam" id="PF00582"/>
    </source>
</evidence>
<sequence length="285" mass="31447">MATDFSTRSDRALRRSILLARQFSAEIVLVHAVDDDQPPRLVAAEQGAADVLLSELAATLRSVDGVDCETRVVLGEPFQAIAEAAERVNSDILVMGPHRRQALRDVFIGTTVERTIRESRRPVIMANALPAGRYDRVLIATDLSECSERALMEAGRLGLLDCVETLVFHAYDAPARSMMGRAAMTADELNDYIADEEDRAGNELSEFLQRVDLLPSQRFIELIEAPVYEMVRECVRKQKVDLIVMGTHGRTGASKFFLGSVAEEVLRYSDVDVLIVPSDSGAIPE</sequence>
<evidence type="ECO:0000313" key="6">
    <source>
        <dbReference type="Proteomes" id="UP000004030"/>
    </source>
</evidence>
<keyword evidence="6" id="KW-1185">Reference proteome</keyword>
<evidence type="ECO:0000313" key="5">
    <source>
        <dbReference type="EMBL" id="EHJ63021.1"/>
    </source>
</evidence>
<accession>G6E6X5</accession>
<dbReference type="GO" id="GO:0005524">
    <property type="term" value="F:ATP binding"/>
    <property type="evidence" value="ECO:0007669"/>
    <property type="project" value="UniProtKB-KW"/>
</dbReference>
<dbReference type="SUPFAM" id="SSF52402">
    <property type="entry name" value="Adenine nucleotide alpha hydrolases-like"/>
    <property type="match status" value="2"/>
</dbReference>
<evidence type="ECO:0000256" key="1">
    <source>
        <dbReference type="ARBA" id="ARBA00008791"/>
    </source>
</evidence>
<dbReference type="PANTHER" id="PTHR46268">
    <property type="entry name" value="STRESS RESPONSE PROTEIN NHAX"/>
    <property type="match status" value="1"/>
</dbReference>
<reference evidence="5 6" key="1">
    <citation type="journal article" date="2012" name="J. Bacteriol.">
        <title>Genome sequence of benzo(a)pyrene-degrading bacterium Novosphingobium pentaromativorans US6-1.</title>
        <authorList>
            <person name="Luo Y.R."/>
            <person name="Kang S.G."/>
            <person name="Kim S.J."/>
            <person name="Kim M.R."/>
            <person name="Li N."/>
            <person name="Lee J.H."/>
            <person name="Kwon K.K."/>
        </authorList>
    </citation>
    <scope>NUCLEOTIDE SEQUENCE [LARGE SCALE GENOMIC DNA]</scope>
    <source>
        <strain evidence="5 6">US6-1</strain>
    </source>
</reference>
<dbReference type="InterPro" id="IPR006015">
    <property type="entry name" value="Universal_stress_UspA"/>
</dbReference>
<name>G6E6X5_9SPHN</name>
<dbReference type="PRINTS" id="PR01438">
    <property type="entry name" value="UNVRSLSTRESS"/>
</dbReference>
<dbReference type="Proteomes" id="UP000004030">
    <property type="component" value="Unassembled WGS sequence"/>
</dbReference>
<dbReference type="AlphaFoldDB" id="G6E6X5"/>
<dbReference type="Pfam" id="PF00582">
    <property type="entry name" value="Usp"/>
    <property type="match status" value="2"/>
</dbReference>
<gene>
    <name evidence="5" type="ORF">NSU_0096</name>
</gene>
<comment type="caution">
    <text evidence="5">The sequence shown here is derived from an EMBL/GenBank/DDBJ whole genome shotgun (WGS) entry which is preliminary data.</text>
</comment>
<dbReference type="eggNOG" id="COG0589">
    <property type="taxonomic scope" value="Bacteria"/>
</dbReference>
<organism evidence="5 6">
    <name type="scientific">Novosphingobium pentaromativorans US6-1</name>
    <dbReference type="NCBI Taxonomy" id="1088721"/>
    <lineage>
        <taxon>Bacteria</taxon>
        <taxon>Pseudomonadati</taxon>
        <taxon>Pseudomonadota</taxon>
        <taxon>Alphaproteobacteria</taxon>
        <taxon>Sphingomonadales</taxon>
        <taxon>Sphingomonadaceae</taxon>
        <taxon>Novosphingobium</taxon>
    </lineage>
</organism>
<comment type="similarity">
    <text evidence="1">Belongs to the universal stress protein A family.</text>
</comment>
<dbReference type="InterPro" id="IPR006016">
    <property type="entry name" value="UspA"/>
</dbReference>
<dbReference type="CDD" id="cd00293">
    <property type="entry name" value="USP-like"/>
    <property type="match status" value="2"/>
</dbReference>
<dbReference type="EMBL" id="AGFM01000002">
    <property type="protein sequence ID" value="EHJ63021.1"/>
    <property type="molecule type" value="Genomic_DNA"/>
</dbReference>
<dbReference type="InterPro" id="IPR014729">
    <property type="entry name" value="Rossmann-like_a/b/a_fold"/>
</dbReference>
<evidence type="ECO:0000256" key="3">
    <source>
        <dbReference type="ARBA" id="ARBA00022840"/>
    </source>
</evidence>
<keyword evidence="3" id="KW-0067">ATP-binding</keyword>
<keyword evidence="2" id="KW-0547">Nucleotide-binding</keyword>
<feature type="domain" description="UspA" evidence="4">
    <location>
        <begin position="2"/>
        <end position="125"/>
    </location>
</feature>
<dbReference type="Gene3D" id="3.40.50.620">
    <property type="entry name" value="HUPs"/>
    <property type="match status" value="2"/>
</dbReference>
<proteinExistence type="inferred from homology"/>
<dbReference type="STRING" id="1088721.JI59_00345"/>
<feature type="domain" description="UspA" evidence="4">
    <location>
        <begin position="134"/>
        <end position="277"/>
    </location>
</feature>